<evidence type="ECO:0000256" key="1">
    <source>
        <dbReference type="SAM" id="Phobius"/>
    </source>
</evidence>
<dbReference type="AlphaFoldDB" id="A0A1F7RKG2"/>
<reference evidence="2 3" key="1">
    <citation type="journal article" date="2016" name="Nat. Commun.">
        <title>Thousands of microbial genomes shed light on interconnected biogeochemical processes in an aquifer system.</title>
        <authorList>
            <person name="Anantharaman K."/>
            <person name="Brown C.T."/>
            <person name="Hug L.A."/>
            <person name="Sharon I."/>
            <person name="Castelle C.J."/>
            <person name="Probst A.J."/>
            <person name="Thomas B.C."/>
            <person name="Singh A."/>
            <person name="Wilkins M.J."/>
            <person name="Karaoz U."/>
            <person name="Brodie E.L."/>
            <person name="Williams K.H."/>
            <person name="Hubbard S.S."/>
            <person name="Banfield J.F."/>
        </authorList>
    </citation>
    <scope>NUCLEOTIDE SEQUENCE [LARGE SCALE GENOMIC DNA]</scope>
</reference>
<sequence>MIATAFTVFSGEYWLFSEIGDSYIVHTVFVIISLVMFIEKRFIFSGITYGIALLIYPQVGLVAPFYPIIAYRYCYGFKNFLKTVLSATIIYIPPIIILFHEYFWGRMGILPSMIHHVKVGNSYPFFFYLLNGSYYFIKSLHIAIPFIILGFYTSFFQNRFFFLLSIVLLPMHIYMYFDNPGDPHSYALTIYPFLGILGALGLMKILNAVMSCKKHLKILLTIFLIYVLLSFFFKIIQINKTTHDYRNFAESFHYNQNGDYRIISDWAICINYNFYTTSTLYSGKCISYKNLKNKKLKDFSLKGIRLYFLENKGGINPLKIVKTYLIQFIPKTHTIRPIKDSGSFAKGLLRNNPEYKFKLIKANSSFYLYELIPENI</sequence>
<evidence type="ECO:0000313" key="2">
    <source>
        <dbReference type="EMBL" id="OGL42055.1"/>
    </source>
</evidence>
<feature type="transmembrane region" description="Helical" evidence="1">
    <location>
        <begin position="125"/>
        <end position="148"/>
    </location>
</feature>
<name>A0A1F7RKG2_9BACT</name>
<organism evidence="2 3">
    <name type="scientific">Candidatus Schekmanbacteria bacterium GWA2_38_11</name>
    <dbReference type="NCBI Taxonomy" id="1817876"/>
    <lineage>
        <taxon>Bacteria</taxon>
        <taxon>Candidatus Schekmaniibacteriota</taxon>
    </lineage>
</organism>
<evidence type="ECO:0000313" key="3">
    <source>
        <dbReference type="Proteomes" id="UP000178526"/>
    </source>
</evidence>
<feature type="transmembrane region" description="Helical" evidence="1">
    <location>
        <begin position="49"/>
        <end position="71"/>
    </location>
</feature>
<gene>
    <name evidence="2" type="ORF">A2042_06630</name>
</gene>
<keyword evidence="1" id="KW-0812">Transmembrane</keyword>
<feature type="transmembrane region" description="Helical" evidence="1">
    <location>
        <begin position="189"/>
        <end position="206"/>
    </location>
</feature>
<keyword evidence="1" id="KW-1133">Transmembrane helix</keyword>
<proteinExistence type="predicted"/>
<keyword evidence="1" id="KW-0472">Membrane</keyword>
<feature type="transmembrane region" description="Helical" evidence="1">
    <location>
        <begin position="218"/>
        <end position="236"/>
    </location>
</feature>
<comment type="caution">
    <text evidence="2">The sequence shown here is derived from an EMBL/GenBank/DDBJ whole genome shotgun (WGS) entry which is preliminary data.</text>
</comment>
<feature type="transmembrane region" description="Helical" evidence="1">
    <location>
        <begin position="23"/>
        <end position="43"/>
    </location>
</feature>
<feature type="transmembrane region" description="Helical" evidence="1">
    <location>
        <begin position="160"/>
        <end position="177"/>
    </location>
</feature>
<feature type="transmembrane region" description="Helical" evidence="1">
    <location>
        <begin position="83"/>
        <end position="105"/>
    </location>
</feature>
<dbReference type="EMBL" id="MGDB01000058">
    <property type="protein sequence ID" value="OGL42055.1"/>
    <property type="molecule type" value="Genomic_DNA"/>
</dbReference>
<accession>A0A1F7RKG2</accession>
<protein>
    <submittedName>
        <fullName evidence="2">Uncharacterized protein</fullName>
    </submittedName>
</protein>
<dbReference type="Proteomes" id="UP000178526">
    <property type="component" value="Unassembled WGS sequence"/>
</dbReference>